<dbReference type="Proteomes" id="UP000019132">
    <property type="component" value="Unassembled WGS sequence"/>
</dbReference>
<keyword evidence="2" id="KW-1185">Reference proteome</keyword>
<evidence type="ECO:0000313" key="2">
    <source>
        <dbReference type="Proteomes" id="UP000019132"/>
    </source>
</evidence>
<dbReference type="VEuPathDB" id="FungiDB:PYU1_G013414"/>
<evidence type="ECO:0000313" key="1">
    <source>
        <dbReference type="EnsemblProtists" id="PYU1_T013443"/>
    </source>
</evidence>
<dbReference type="InParanoid" id="K3X894"/>
<accession>K3X894</accession>
<dbReference type="AlphaFoldDB" id="K3X894"/>
<reference evidence="2" key="1">
    <citation type="journal article" date="2010" name="Genome Biol.">
        <title>Genome sequence of the necrotrophic plant pathogen Pythium ultimum reveals original pathogenicity mechanisms and effector repertoire.</title>
        <authorList>
            <person name="Levesque C.A."/>
            <person name="Brouwer H."/>
            <person name="Cano L."/>
            <person name="Hamilton J.P."/>
            <person name="Holt C."/>
            <person name="Huitema E."/>
            <person name="Raffaele S."/>
            <person name="Robideau G.P."/>
            <person name="Thines M."/>
            <person name="Win J."/>
            <person name="Zerillo M.M."/>
            <person name="Beakes G.W."/>
            <person name="Boore J.L."/>
            <person name="Busam D."/>
            <person name="Dumas B."/>
            <person name="Ferriera S."/>
            <person name="Fuerstenberg S.I."/>
            <person name="Gachon C.M."/>
            <person name="Gaulin E."/>
            <person name="Govers F."/>
            <person name="Grenville-Briggs L."/>
            <person name="Horner N."/>
            <person name="Hostetler J."/>
            <person name="Jiang R.H."/>
            <person name="Johnson J."/>
            <person name="Krajaejun T."/>
            <person name="Lin H."/>
            <person name="Meijer H.J."/>
            <person name="Moore B."/>
            <person name="Morris P."/>
            <person name="Phuntmart V."/>
            <person name="Puiu D."/>
            <person name="Shetty J."/>
            <person name="Stajich J.E."/>
            <person name="Tripathy S."/>
            <person name="Wawra S."/>
            <person name="van West P."/>
            <person name="Whitty B.R."/>
            <person name="Coutinho P.M."/>
            <person name="Henrissat B."/>
            <person name="Martin F."/>
            <person name="Thomas P.D."/>
            <person name="Tyler B.M."/>
            <person name="De Vries R.P."/>
            <person name="Kamoun S."/>
            <person name="Yandell M."/>
            <person name="Tisserat N."/>
            <person name="Buell C.R."/>
        </authorList>
    </citation>
    <scope>NUCLEOTIDE SEQUENCE</scope>
    <source>
        <strain evidence="2">DAOM:BR144</strain>
    </source>
</reference>
<proteinExistence type="predicted"/>
<protein>
    <submittedName>
        <fullName evidence="1">Uncharacterized protein</fullName>
    </submittedName>
</protein>
<reference evidence="2" key="2">
    <citation type="submission" date="2010-04" db="EMBL/GenBank/DDBJ databases">
        <authorList>
            <person name="Buell R."/>
            <person name="Hamilton J."/>
            <person name="Hostetler J."/>
        </authorList>
    </citation>
    <scope>NUCLEOTIDE SEQUENCE [LARGE SCALE GENOMIC DNA]</scope>
    <source>
        <strain evidence="2">DAOM:BR144</strain>
    </source>
</reference>
<dbReference type="EnsemblProtists" id="PYU1_T013443">
    <property type="protein sequence ID" value="PYU1_T013443"/>
    <property type="gene ID" value="PYU1_G013414"/>
</dbReference>
<dbReference type="eggNOG" id="ENOG502T2S7">
    <property type="taxonomic scope" value="Eukaryota"/>
</dbReference>
<reference evidence="1" key="3">
    <citation type="submission" date="2015-02" db="UniProtKB">
        <authorList>
            <consortium name="EnsemblProtists"/>
        </authorList>
    </citation>
    <scope>IDENTIFICATION</scope>
    <source>
        <strain evidence="1">DAOM BR144</strain>
    </source>
</reference>
<organism evidence="1 2">
    <name type="scientific">Globisporangium ultimum (strain ATCC 200006 / CBS 805.95 / DAOM BR144)</name>
    <name type="common">Pythium ultimum</name>
    <dbReference type="NCBI Taxonomy" id="431595"/>
    <lineage>
        <taxon>Eukaryota</taxon>
        <taxon>Sar</taxon>
        <taxon>Stramenopiles</taxon>
        <taxon>Oomycota</taxon>
        <taxon>Peronosporomycetes</taxon>
        <taxon>Pythiales</taxon>
        <taxon>Pythiaceae</taxon>
        <taxon>Globisporangium</taxon>
    </lineage>
</organism>
<dbReference type="OMA" id="ADVWTSF"/>
<name>K3X894_GLOUD</name>
<dbReference type="HOGENOM" id="CLU_162333_0_0_1"/>
<dbReference type="EMBL" id="GL376609">
    <property type="status" value="NOT_ANNOTATED_CDS"/>
    <property type="molecule type" value="Genomic_DNA"/>
</dbReference>
<sequence length="97" mass="10684">MVEDEGNNGESAADVWTSFEESVTYMKQVAAIYEETFRAASQSNAVVAPRKAIPKARLDEAQQQAHEALELLASNLLNTSVDLINTIEAQVRPFQES</sequence>